<dbReference type="InterPro" id="IPR053137">
    <property type="entry name" value="NLR-like"/>
</dbReference>
<dbReference type="Proteomes" id="UP000027920">
    <property type="component" value="Unassembled WGS sequence"/>
</dbReference>
<dbReference type="PANTHER" id="PTHR46082">
    <property type="entry name" value="ATP/GTP-BINDING PROTEIN-RELATED"/>
    <property type="match status" value="1"/>
</dbReference>
<dbReference type="PANTHER" id="PTHR46082:SF11">
    <property type="entry name" value="AAA+ ATPASE DOMAIN-CONTAINING PROTEIN-RELATED"/>
    <property type="match status" value="1"/>
</dbReference>
<sequence length="377" mass="42103">MAPRKYVPLEAYTIGLIYIKPLEMNAITVMLDEEHESVPLALEDKNEYILGRIGKHNVAVVGPARGAQGKVAIADVVGSIRWTFKNMNLGLLVGIGGGVPHLPKHDVRLGDVVVGAPEVGPAVVQYDLGKELPTGFEVTRTLNKPPSLLLQVVNAVEDQYLRQEEGEDSFFSRHLQRFYKYPRLRDRYRRPTSADRLFQDSYRHEPGMECRTHEQKYEQVRTERSPADEIQIHYSTILSGDRVMKSEVTRDKISAQFNNALCFEMEAAGLMDIFPCLVIRGICDYSDSHKNKDWQEFAAATAASYARELLLTIAERVVQGLERPAALPQSEEVSTRSPSNVSQIPNDQRSSVIFSGANNSGLQTGYNSGTITWGPPK</sequence>
<evidence type="ECO:0000313" key="3">
    <source>
        <dbReference type="EMBL" id="KEF51032.1"/>
    </source>
</evidence>
<evidence type="ECO:0000313" key="4">
    <source>
        <dbReference type="Proteomes" id="UP000027920"/>
    </source>
</evidence>
<dbReference type="GO" id="GO:0009116">
    <property type="term" value="P:nucleoside metabolic process"/>
    <property type="evidence" value="ECO:0007669"/>
    <property type="project" value="InterPro"/>
</dbReference>
<dbReference type="VEuPathDB" id="FungiDB:A1O9_12916"/>
<dbReference type="OrthoDB" id="5421817at2759"/>
<dbReference type="STRING" id="1182545.A0A072NUH4"/>
<name>A0A072NUH4_9EURO</name>
<gene>
    <name evidence="3" type="ORF">A1O9_12916</name>
</gene>
<feature type="domain" description="Fungal death-pathway protein SesB" evidence="2">
    <location>
        <begin position="350"/>
        <end position="373"/>
    </location>
</feature>
<accession>A0A072NUH4</accession>
<dbReference type="EMBL" id="AMGV01000032">
    <property type="protein sequence ID" value="KEF51032.1"/>
    <property type="molecule type" value="Genomic_DNA"/>
</dbReference>
<dbReference type="RefSeq" id="XP_013253622.1">
    <property type="nucleotide sequence ID" value="XM_013398168.1"/>
</dbReference>
<dbReference type="GeneID" id="25287810"/>
<dbReference type="AlphaFoldDB" id="A0A072NUH4"/>
<evidence type="ECO:0000259" key="2">
    <source>
        <dbReference type="Pfam" id="PF17046"/>
    </source>
</evidence>
<feature type="compositionally biased region" description="Polar residues" evidence="1">
    <location>
        <begin position="331"/>
        <end position="346"/>
    </location>
</feature>
<feature type="region of interest" description="Disordered" evidence="1">
    <location>
        <begin position="326"/>
        <end position="346"/>
    </location>
</feature>
<dbReference type="InterPro" id="IPR031469">
    <property type="entry name" value="SesB_dom"/>
</dbReference>
<dbReference type="Gene3D" id="3.40.50.1580">
    <property type="entry name" value="Nucleoside phosphorylase domain"/>
    <property type="match status" value="1"/>
</dbReference>
<dbReference type="GO" id="GO:0003824">
    <property type="term" value="F:catalytic activity"/>
    <property type="evidence" value="ECO:0007669"/>
    <property type="project" value="InterPro"/>
</dbReference>
<comment type="caution">
    <text evidence="3">The sequence shown here is derived from an EMBL/GenBank/DDBJ whole genome shotgun (WGS) entry which is preliminary data.</text>
</comment>
<dbReference type="Pfam" id="PF17046">
    <property type="entry name" value="Ses_B"/>
    <property type="match status" value="1"/>
</dbReference>
<dbReference type="SUPFAM" id="SSF53167">
    <property type="entry name" value="Purine and uridine phosphorylases"/>
    <property type="match status" value="1"/>
</dbReference>
<reference evidence="3 4" key="1">
    <citation type="submission" date="2013-03" db="EMBL/GenBank/DDBJ databases">
        <title>The Genome Sequence of Exophiala aquamarina CBS 119918.</title>
        <authorList>
            <consortium name="The Broad Institute Genomics Platform"/>
            <person name="Cuomo C."/>
            <person name="de Hoog S."/>
            <person name="Gorbushina A."/>
            <person name="Walker B."/>
            <person name="Young S.K."/>
            <person name="Zeng Q."/>
            <person name="Gargeya S."/>
            <person name="Fitzgerald M."/>
            <person name="Haas B."/>
            <person name="Abouelleil A."/>
            <person name="Allen A.W."/>
            <person name="Alvarado L."/>
            <person name="Arachchi H.M."/>
            <person name="Berlin A.M."/>
            <person name="Chapman S.B."/>
            <person name="Gainer-Dewar J."/>
            <person name="Goldberg J."/>
            <person name="Griggs A."/>
            <person name="Gujja S."/>
            <person name="Hansen M."/>
            <person name="Howarth C."/>
            <person name="Imamovic A."/>
            <person name="Ireland A."/>
            <person name="Larimer J."/>
            <person name="McCowan C."/>
            <person name="Murphy C."/>
            <person name="Pearson M."/>
            <person name="Poon T.W."/>
            <person name="Priest M."/>
            <person name="Roberts A."/>
            <person name="Saif S."/>
            <person name="Shea T."/>
            <person name="Sisk P."/>
            <person name="Sykes S."/>
            <person name="Wortman J."/>
            <person name="Nusbaum C."/>
            <person name="Birren B."/>
        </authorList>
    </citation>
    <scope>NUCLEOTIDE SEQUENCE [LARGE SCALE GENOMIC DNA]</scope>
    <source>
        <strain evidence="3 4">CBS 119918</strain>
    </source>
</reference>
<protein>
    <recommendedName>
        <fullName evidence="2">Fungal death-pathway protein SesB domain-containing protein</fullName>
    </recommendedName>
</protein>
<evidence type="ECO:0000256" key="1">
    <source>
        <dbReference type="SAM" id="MobiDB-lite"/>
    </source>
</evidence>
<dbReference type="InterPro" id="IPR035994">
    <property type="entry name" value="Nucleoside_phosphorylase_sf"/>
</dbReference>
<proteinExistence type="predicted"/>
<keyword evidence="4" id="KW-1185">Reference proteome</keyword>
<organism evidence="3 4">
    <name type="scientific">Exophiala aquamarina CBS 119918</name>
    <dbReference type="NCBI Taxonomy" id="1182545"/>
    <lineage>
        <taxon>Eukaryota</taxon>
        <taxon>Fungi</taxon>
        <taxon>Dikarya</taxon>
        <taxon>Ascomycota</taxon>
        <taxon>Pezizomycotina</taxon>
        <taxon>Eurotiomycetes</taxon>
        <taxon>Chaetothyriomycetidae</taxon>
        <taxon>Chaetothyriales</taxon>
        <taxon>Herpotrichiellaceae</taxon>
        <taxon>Exophiala</taxon>
    </lineage>
</organism>
<dbReference type="HOGENOM" id="CLU_000288_34_22_1"/>